<gene>
    <name evidence="1" type="ORF">ODI_03452</name>
    <name evidence="2" type="ORF">ODI_R3654</name>
</gene>
<dbReference type="AlphaFoldDB" id="A0A1C3JXP2"/>
<dbReference type="EMBL" id="FLRC01000005">
    <property type="protein sequence ID" value="SBT24033.1"/>
    <property type="molecule type" value="Genomic_DNA"/>
</dbReference>
<reference evidence="2 3" key="2">
    <citation type="submission" date="2017-08" db="EMBL/GenBank/DDBJ databases">
        <authorList>
            <person name="de Groot N.N."/>
        </authorList>
    </citation>
    <scope>NUCLEOTIDE SEQUENCE [LARGE SCALE GENOMIC DNA]</scope>
    <source>
        <strain evidence="2">Orrdi1</strain>
    </source>
</reference>
<sequence length="49" mass="5242">MRGRGSRCAHAMSSRFSGITLKCAVSIALRQIKLQQAGALHPAGVVYSR</sequence>
<evidence type="ECO:0000313" key="3">
    <source>
        <dbReference type="Proteomes" id="UP000078558"/>
    </source>
</evidence>
<reference evidence="1 3" key="1">
    <citation type="submission" date="2016-06" db="EMBL/GenBank/DDBJ databases">
        <authorList>
            <person name="Kjaerup R.B."/>
            <person name="Dalgaard T.S."/>
            <person name="Juul-Madsen H.R."/>
        </authorList>
    </citation>
    <scope>NUCLEOTIDE SEQUENCE [LARGE SCALE GENOMIC DNA]</scope>
    <source>
        <strain evidence="1">Orrdi1</strain>
    </source>
</reference>
<dbReference type="Proteomes" id="UP000078558">
    <property type="component" value="Chromosome I"/>
</dbReference>
<evidence type="ECO:0000313" key="2">
    <source>
        <dbReference type="EMBL" id="SOE51731.1"/>
    </source>
</evidence>
<evidence type="ECO:0000313" key="1">
    <source>
        <dbReference type="EMBL" id="SBT24033.1"/>
    </source>
</evidence>
<proteinExistence type="predicted"/>
<accession>A0A1C3JXP2</accession>
<name>A0A1C3JXP2_9BURK</name>
<protein>
    <submittedName>
        <fullName evidence="1">Uncharacterized protein</fullName>
    </submittedName>
</protein>
<dbReference type="EMBL" id="LT907988">
    <property type="protein sequence ID" value="SOE51731.1"/>
    <property type="molecule type" value="Genomic_DNA"/>
</dbReference>
<organism evidence="1 3">
    <name type="scientific">Orrella dioscoreae</name>
    <dbReference type="NCBI Taxonomy" id="1851544"/>
    <lineage>
        <taxon>Bacteria</taxon>
        <taxon>Pseudomonadati</taxon>
        <taxon>Pseudomonadota</taxon>
        <taxon>Betaproteobacteria</taxon>
        <taxon>Burkholderiales</taxon>
        <taxon>Alcaligenaceae</taxon>
        <taxon>Orrella</taxon>
    </lineage>
</organism>
<keyword evidence="3" id="KW-1185">Reference proteome</keyword>
<dbReference type="KEGG" id="odi:ODI_R3654"/>